<dbReference type="Proteomes" id="UP000000552">
    <property type="component" value="Chromosome"/>
</dbReference>
<reference evidence="1 2" key="1">
    <citation type="journal article" date="2000" name="DNA Res.">
        <title>Complete genome structure of the nitrogen-fixing symbiotic bacterium Mesorhizobium loti.</title>
        <authorList>
            <person name="Kaneko T."/>
            <person name="Nakamura Y."/>
            <person name="Sato S."/>
            <person name="Asamizu E."/>
            <person name="Kato T."/>
            <person name="Sasamoto S."/>
            <person name="Watanabe A."/>
            <person name="Idesawa K."/>
            <person name="Ishikawa A."/>
            <person name="Kawashima K."/>
            <person name="Kimura T."/>
            <person name="Kishida Y."/>
            <person name="Kiyokawa C."/>
            <person name="Kohara M."/>
            <person name="Matsumoto M."/>
            <person name="Matsuno A."/>
            <person name="Mochizuki Y."/>
            <person name="Nakayama S."/>
            <person name="Nakazaki N."/>
            <person name="Shimpo S."/>
            <person name="Sugimoto M."/>
            <person name="Takeuchi C."/>
            <person name="Yamada M."/>
            <person name="Tabata S."/>
        </authorList>
    </citation>
    <scope>NUCLEOTIDE SEQUENCE [LARGE SCALE GENOMIC DNA]</scope>
    <source>
        <strain evidence="2">LMG 29417 / CECT 9101 / MAFF 303099</strain>
    </source>
</reference>
<protein>
    <submittedName>
        <fullName evidence="1">Mlr7987 protein</fullName>
    </submittedName>
</protein>
<dbReference type="EMBL" id="BA000012">
    <property type="protein sequence ID" value="BAB53643.1"/>
    <property type="molecule type" value="Genomic_DNA"/>
</dbReference>
<accession>Q984I7</accession>
<name>Q984I7_RHILO</name>
<proteinExistence type="predicted"/>
<dbReference type="HOGENOM" id="CLU_149346_0_0_5"/>
<dbReference type="AlphaFoldDB" id="Q984I7"/>
<gene>
    <name evidence="1" type="ordered locus">mlr7987</name>
</gene>
<evidence type="ECO:0000313" key="2">
    <source>
        <dbReference type="Proteomes" id="UP000000552"/>
    </source>
</evidence>
<dbReference type="RefSeq" id="WP_010915269.1">
    <property type="nucleotide sequence ID" value="NC_002678.2"/>
</dbReference>
<organism evidence="1 2">
    <name type="scientific">Mesorhizobium japonicum (strain LMG 29417 / CECT 9101 / MAFF 303099)</name>
    <name type="common">Mesorhizobium loti (strain MAFF 303099)</name>
    <dbReference type="NCBI Taxonomy" id="266835"/>
    <lineage>
        <taxon>Bacteria</taxon>
        <taxon>Pseudomonadati</taxon>
        <taxon>Pseudomonadota</taxon>
        <taxon>Alphaproteobacteria</taxon>
        <taxon>Hyphomicrobiales</taxon>
        <taxon>Phyllobacteriaceae</taxon>
        <taxon>Mesorhizobium</taxon>
    </lineage>
</organism>
<dbReference type="KEGG" id="mlo:mlr7987"/>
<sequence>MLFDPLWSRHQAGSLLFREVDPMSTPRLAGLQSSMGHHRMSSTFDHKTLRLDMDGFCRFARRAFPTSTAAHLASVVGATMSTAEKWLSGHTRPSGEHLAAMISAFGPAFLAEAVPSTRQWAAPIIERARLAEISRQLSEILEAAE</sequence>
<evidence type="ECO:0000313" key="1">
    <source>
        <dbReference type="EMBL" id="BAB53643.1"/>
    </source>
</evidence>